<evidence type="ECO:0000259" key="16">
    <source>
        <dbReference type="Pfam" id="PF12774"/>
    </source>
</evidence>
<dbReference type="Pfam" id="PF12777">
    <property type="entry name" value="MT"/>
    <property type="match status" value="1"/>
</dbReference>
<comment type="caution">
    <text evidence="24">The sequence shown here is derived from an EMBL/GenBank/DDBJ whole genome shotgun (WGS) entry which is preliminary data.</text>
</comment>
<gene>
    <name evidence="24" type="primary">DNAH6</name>
    <name evidence="24" type="ORF">Bhyg_11173</name>
</gene>
<dbReference type="Pfam" id="PF18199">
    <property type="entry name" value="Dynein_C"/>
    <property type="match status" value="1"/>
</dbReference>
<feature type="domain" description="Dynein heavy chain ATP-binding dynein motor region" evidence="19">
    <location>
        <begin position="2872"/>
        <end position="3091"/>
    </location>
</feature>
<dbReference type="FunFam" id="3.40.50.300:FF:000362">
    <property type="entry name" value="Dynein, axonemal, heavy chain 6"/>
    <property type="match status" value="1"/>
</dbReference>
<dbReference type="GO" id="GO:0005874">
    <property type="term" value="C:microtubule"/>
    <property type="evidence" value="ECO:0007669"/>
    <property type="project" value="UniProtKB-KW"/>
</dbReference>
<evidence type="ECO:0000256" key="6">
    <source>
        <dbReference type="ARBA" id="ARBA00022840"/>
    </source>
</evidence>
<evidence type="ECO:0000259" key="23">
    <source>
        <dbReference type="Pfam" id="PF22597"/>
    </source>
</evidence>
<dbReference type="FunFam" id="1.10.8.710:FF:000004">
    <property type="entry name" value="Dynein axonemal heavy chain 6"/>
    <property type="match status" value="1"/>
</dbReference>
<proteinExistence type="inferred from homology"/>
<comment type="subcellular location">
    <subcellularLocation>
        <location evidence="1">Cytoplasm</location>
        <location evidence="1">Cytoskeleton</location>
        <location evidence="1">Cilium axoneme</location>
    </subcellularLocation>
</comment>
<dbReference type="Gene3D" id="1.10.8.710">
    <property type="match status" value="1"/>
</dbReference>
<dbReference type="InterPro" id="IPR026983">
    <property type="entry name" value="DHC"/>
</dbReference>
<dbReference type="Gene3D" id="1.10.287.2620">
    <property type="match status" value="1"/>
</dbReference>
<evidence type="ECO:0000313" key="24">
    <source>
        <dbReference type="EMBL" id="KAJ6638438.1"/>
    </source>
</evidence>
<evidence type="ECO:0000256" key="5">
    <source>
        <dbReference type="ARBA" id="ARBA00022741"/>
    </source>
</evidence>
<dbReference type="Gene3D" id="1.20.1270.280">
    <property type="match status" value="1"/>
</dbReference>
<dbReference type="InterPro" id="IPR043157">
    <property type="entry name" value="Dynein_AAA1S"/>
</dbReference>
<dbReference type="InterPro" id="IPR027417">
    <property type="entry name" value="P-loop_NTPase"/>
</dbReference>
<dbReference type="GO" id="GO:0005524">
    <property type="term" value="F:ATP binding"/>
    <property type="evidence" value="ECO:0007669"/>
    <property type="project" value="UniProtKB-KW"/>
</dbReference>
<dbReference type="GO" id="GO:0051959">
    <property type="term" value="F:dynein light intermediate chain binding"/>
    <property type="evidence" value="ECO:0007669"/>
    <property type="project" value="InterPro"/>
</dbReference>
<dbReference type="Gene3D" id="1.20.140.100">
    <property type="entry name" value="Dynein heavy chain, N-terminal domain 2"/>
    <property type="match status" value="1"/>
</dbReference>
<evidence type="ECO:0000313" key="25">
    <source>
        <dbReference type="Proteomes" id="UP001151699"/>
    </source>
</evidence>
<keyword evidence="7" id="KW-0243">Dynein</keyword>
<dbReference type="InterPro" id="IPR042219">
    <property type="entry name" value="AAA_lid_11_sf"/>
</dbReference>
<dbReference type="FunFam" id="1.20.920.30:FF:000005">
    <property type="entry name" value="Dynein, axonemal, heavy chain 2"/>
    <property type="match status" value="1"/>
</dbReference>
<keyword evidence="25" id="KW-1185">Reference proteome</keyword>
<dbReference type="GO" id="GO:0030286">
    <property type="term" value="C:dynein complex"/>
    <property type="evidence" value="ECO:0007669"/>
    <property type="project" value="UniProtKB-KW"/>
</dbReference>
<dbReference type="EMBL" id="WJQU01000003">
    <property type="protein sequence ID" value="KAJ6638438.1"/>
    <property type="molecule type" value="Genomic_DNA"/>
</dbReference>
<dbReference type="GO" id="GO:0008569">
    <property type="term" value="F:minus-end-directed microtubule motor activity"/>
    <property type="evidence" value="ECO:0007669"/>
    <property type="project" value="InterPro"/>
</dbReference>
<dbReference type="FunFam" id="3.40.50.300:FF:002141">
    <property type="entry name" value="Dynein heavy chain"/>
    <property type="match status" value="1"/>
</dbReference>
<dbReference type="FunFam" id="3.10.490.20:FF:000009">
    <property type="entry name" value="Dynein heavy chain 4"/>
    <property type="match status" value="1"/>
</dbReference>
<dbReference type="InterPro" id="IPR013602">
    <property type="entry name" value="Dynein_heavy_linker"/>
</dbReference>
<dbReference type="InterPro" id="IPR024743">
    <property type="entry name" value="Dynein_HC_stalk"/>
</dbReference>
<feature type="domain" description="Dynein heavy chain C-terminal" evidence="22">
    <location>
        <begin position="3638"/>
        <end position="3962"/>
    </location>
</feature>
<dbReference type="FunFam" id="3.40.50.300:FF:001145">
    <property type="entry name" value="Putative dynein heavy chain"/>
    <property type="match status" value="1"/>
</dbReference>
<dbReference type="Pfam" id="PF12774">
    <property type="entry name" value="AAA_6"/>
    <property type="match status" value="1"/>
</dbReference>
<evidence type="ECO:0000256" key="4">
    <source>
        <dbReference type="ARBA" id="ARBA00022701"/>
    </source>
</evidence>
<dbReference type="Pfam" id="PF22597">
    <property type="entry name" value="DYN_lid"/>
    <property type="match status" value="1"/>
</dbReference>
<dbReference type="Gene3D" id="1.20.58.1120">
    <property type="match status" value="1"/>
</dbReference>
<keyword evidence="5" id="KW-0547">Nucleotide-binding</keyword>
<dbReference type="Proteomes" id="UP001151699">
    <property type="component" value="Chromosome X"/>
</dbReference>
<dbReference type="InterPro" id="IPR024317">
    <property type="entry name" value="Dynein_heavy_chain_D4_dom"/>
</dbReference>
<dbReference type="InterPro" id="IPR054354">
    <property type="entry name" value="DYNC2H1-like_lid"/>
</dbReference>
<feature type="domain" description="Dynein heavy chain hydrolytic ATP-binding dynein motor region" evidence="16">
    <location>
        <begin position="1224"/>
        <end position="1550"/>
    </location>
</feature>
<evidence type="ECO:0000256" key="10">
    <source>
        <dbReference type="ARBA" id="ARBA00023175"/>
    </source>
</evidence>
<dbReference type="Pfam" id="PF18198">
    <property type="entry name" value="AAA_lid_11"/>
    <property type="match status" value="1"/>
</dbReference>
<feature type="domain" description="Dynein heavy chain AAA lid" evidence="21">
    <location>
        <begin position="3491"/>
        <end position="3631"/>
    </location>
</feature>
<accession>A0A9Q0MUW2</accession>
<dbReference type="InterPro" id="IPR042222">
    <property type="entry name" value="Dynein_2_N"/>
</dbReference>
<evidence type="ECO:0000256" key="7">
    <source>
        <dbReference type="ARBA" id="ARBA00023017"/>
    </source>
</evidence>
<keyword evidence="9" id="KW-0969">Cilium</keyword>
<feature type="domain" description="Dynein 2 heavy chain 1 cytoplasmic ATPase lid" evidence="23">
    <location>
        <begin position="2069"/>
        <end position="2148"/>
    </location>
</feature>
<keyword evidence="4" id="KW-0493">Microtubule</keyword>
<evidence type="ECO:0000256" key="1">
    <source>
        <dbReference type="ARBA" id="ARBA00004430"/>
    </source>
</evidence>
<name>A0A9Q0MUW2_9DIPT</name>
<evidence type="ECO:0000256" key="11">
    <source>
        <dbReference type="ARBA" id="ARBA00023212"/>
    </source>
</evidence>
<evidence type="ECO:0000259" key="14">
    <source>
        <dbReference type="Pfam" id="PF03028"/>
    </source>
</evidence>
<dbReference type="InterPro" id="IPR041658">
    <property type="entry name" value="AAA_lid_11"/>
</dbReference>
<dbReference type="GO" id="GO:0005930">
    <property type="term" value="C:axoneme"/>
    <property type="evidence" value="ECO:0007669"/>
    <property type="project" value="UniProtKB-SubCell"/>
</dbReference>
<feature type="domain" description="Dynein heavy chain linker" evidence="15">
    <location>
        <begin position="689"/>
        <end position="1088"/>
    </location>
</feature>
<comment type="similarity">
    <text evidence="2">Belongs to the dynein heavy chain family.</text>
</comment>
<feature type="non-terminal residue" evidence="24">
    <location>
        <position position="3967"/>
    </location>
</feature>
<evidence type="ECO:0000259" key="20">
    <source>
        <dbReference type="Pfam" id="PF17852"/>
    </source>
</evidence>
<evidence type="ECO:0000256" key="3">
    <source>
        <dbReference type="ARBA" id="ARBA00022490"/>
    </source>
</evidence>
<evidence type="ECO:0000259" key="19">
    <source>
        <dbReference type="Pfam" id="PF12781"/>
    </source>
</evidence>
<feature type="coiled-coil region" evidence="13">
    <location>
        <begin position="3034"/>
        <end position="3061"/>
    </location>
</feature>
<keyword evidence="6" id="KW-0067">ATP-binding</keyword>
<dbReference type="SUPFAM" id="SSF52540">
    <property type="entry name" value="P-loop containing nucleoside triphosphate hydrolases"/>
    <property type="match status" value="4"/>
</dbReference>
<reference evidence="24" key="1">
    <citation type="submission" date="2022-07" db="EMBL/GenBank/DDBJ databases">
        <authorList>
            <person name="Trinca V."/>
            <person name="Uliana J.V.C."/>
            <person name="Torres T.T."/>
            <person name="Ward R.J."/>
            <person name="Monesi N."/>
        </authorList>
    </citation>
    <scope>NUCLEOTIDE SEQUENCE</scope>
    <source>
        <strain evidence="24">HSMRA1968</strain>
        <tissue evidence="24">Whole embryos</tissue>
    </source>
</reference>
<dbReference type="OrthoDB" id="447173at2759"/>
<evidence type="ECO:0000256" key="12">
    <source>
        <dbReference type="ARBA" id="ARBA00023273"/>
    </source>
</evidence>
<evidence type="ECO:0000256" key="8">
    <source>
        <dbReference type="ARBA" id="ARBA00023054"/>
    </source>
</evidence>
<protein>
    <submittedName>
        <fullName evidence="24">Dynein axonemal heavy chain 6</fullName>
    </submittedName>
</protein>
<keyword evidence="10" id="KW-0505">Motor protein</keyword>
<dbReference type="Pfam" id="PF12781">
    <property type="entry name" value="AAA_9"/>
    <property type="match status" value="1"/>
</dbReference>
<dbReference type="Gene3D" id="3.20.180.20">
    <property type="entry name" value="Dynein heavy chain, N-terminal domain 2"/>
    <property type="match status" value="1"/>
</dbReference>
<evidence type="ECO:0000259" key="17">
    <source>
        <dbReference type="Pfam" id="PF12777"/>
    </source>
</evidence>
<dbReference type="InterPro" id="IPR042228">
    <property type="entry name" value="Dynein_linker_3"/>
</dbReference>
<dbReference type="GO" id="GO:0007018">
    <property type="term" value="P:microtubule-based movement"/>
    <property type="evidence" value="ECO:0007669"/>
    <property type="project" value="InterPro"/>
</dbReference>
<dbReference type="Gene3D" id="1.10.8.720">
    <property type="entry name" value="Region D6 of dynein motor"/>
    <property type="match status" value="1"/>
</dbReference>
<dbReference type="InterPro" id="IPR035699">
    <property type="entry name" value="AAA_6"/>
</dbReference>
<dbReference type="FunFam" id="1.20.140.100:FF:000004">
    <property type="entry name" value="Dynein axonemal heavy chain 6"/>
    <property type="match status" value="1"/>
</dbReference>
<organism evidence="24 25">
    <name type="scientific">Pseudolycoriella hygida</name>
    <dbReference type="NCBI Taxonomy" id="35572"/>
    <lineage>
        <taxon>Eukaryota</taxon>
        <taxon>Metazoa</taxon>
        <taxon>Ecdysozoa</taxon>
        <taxon>Arthropoda</taxon>
        <taxon>Hexapoda</taxon>
        <taxon>Insecta</taxon>
        <taxon>Pterygota</taxon>
        <taxon>Neoptera</taxon>
        <taxon>Endopterygota</taxon>
        <taxon>Diptera</taxon>
        <taxon>Nematocera</taxon>
        <taxon>Sciaroidea</taxon>
        <taxon>Sciaridae</taxon>
        <taxon>Pseudolycoriella</taxon>
    </lineage>
</organism>
<dbReference type="Gene3D" id="3.40.50.300">
    <property type="entry name" value="P-loop containing nucleotide triphosphate hydrolases"/>
    <property type="match status" value="6"/>
</dbReference>
<evidence type="ECO:0000256" key="13">
    <source>
        <dbReference type="SAM" id="Coils"/>
    </source>
</evidence>
<keyword evidence="3" id="KW-0963">Cytoplasm</keyword>
<feature type="domain" description="Dynein heavy chain AAA 5 extension" evidence="20">
    <location>
        <begin position="1721"/>
        <end position="1842"/>
    </location>
</feature>
<evidence type="ECO:0000259" key="18">
    <source>
        <dbReference type="Pfam" id="PF12780"/>
    </source>
</evidence>
<dbReference type="Gene3D" id="1.10.8.1220">
    <property type="match status" value="1"/>
</dbReference>
<dbReference type="Pfam" id="PF17852">
    <property type="entry name" value="Dynein_AAA_lid"/>
    <property type="match status" value="1"/>
</dbReference>
<dbReference type="FunFam" id="3.40.50.300:FF:000063">
    <property type="entry name" value="dynein heavy chain 6, axonemal"/>
    <property type="match status" value="1"/>
</dbReference>
<dbReference type="FunFam" id="1.10.8.1220:FF:000001">
    <property type="entry name" value="Dynein axonemal heavy chain 5"/>
    <property type="match status" value="1"/>
</dbReference>
<dbReference type="InterPro" id="IPR043160">
    <property type="entry name" value="Dynein_C_barrel"/>
</dbReference>
<dbReference type="InterPro" id="IPR041466">
    <property type="entry name" value="Dynein_AAA5_ext"/>
</dbReference>
<dbReference type="InterPro" id="IPR041228">
    <property type="entry name" value="Dynein_C"/>
</dbReference>
<dbReference type="Gene3D" id="6.10.140.1060">
    <property type="match status" value="1"/>
</dbReference>
<dbReference type="InterPro" id="IPR035706">
    <property type="entry name" value="AAA_9"/>
</dbReference>
<dbReference type="Gene3D" id="1.20.920.30">
    <property type="match status" value="1"/>
</dbReference>
<evidence type="ECO:0000256" key="2">
    <source>
        <dbReference type="ARBA" id="ARBA00008887"/>
    </source>
</evidence>
<feature type="domain" description="Dynein heavy chain AAA module D4" evidence="18">
    <location>
        <begin position="2268"/>
        <end position="2500"/>
    </location>
</feature>
<dbReference type="Pfam" id="PF12775">
    <property type="entry name" value="AAA_7"/>
    <property type="match status" value="1"/>
</dbReference>
<evidence type="ECO:0000259" key="21">
    <source>
        <dbReference type="Pfam" id="PF18198"/>
    </source>
</evidence>
<dbReference type="InterPro" id="IPR004273">
    <property type="entry name" value="Dynein_heavy_D6_P-loop"/>
</dbReference>
<dbReference type="Gene3D" id="3.10.490.20">
    <property type="match status" value="1"/>
</dbReference>
<dbReference type="GO" id="GO:0045505">
    <property type="term" value="F:dynein intermediate chain binding"/>
    <property type="evidence" value="ECO:0007669"/>
    <property type="project" value="InterPro"/>
</dbReference>
<keyword evidence="11" id="KW-0206">Cytoskeleton</keyword>
<feature type="coiled-coil region" evidence="13">
    <location>
        <begin position="2728"/>
        <end position="2776"/>
    </location>
</feature>
<keyword evidence="12" id="KW-0966">Cell projection</keyword>
<dbReference type="PANTHER" id="PTHR22878:SF68">
    <property type="entry name" value="DYNEIN HEAVY CHAIN 6, AXONEMAL-LIKE"/>
    <property type="match status" value="1"/>
</dbReference>
<evidence type="ECO:0000259" key="22">
    <source>
        <dbReference type="Pfam" id="PF18199"/>
    </source>
</evidence>
<feature type="domain" description="Dynein heavy chain region D6 P-loop" evidence="14">
    <location>
        <begin position="3344"/>
        <end position="3459"/>
    </location>
</feature>
<dbReference type="PANTHER" id="PTHR22878">
    <property type="entry name" value="DYNEIN HEAVY CHAIN 6, AXONEMAL-LIKE-RELATED"/>
    <property type="match status" value="1"/>
</dbReference>
<dbReference type="Gene3D" id="1.20.920.20">
    <property type="match status" value="1"/>
</dbReference>
<feature type="domain" description="Dynein heavy chain coiled coil stalk" evidence="17">
    <location>
        <begin position="2514"/>
        <end position="2842"/>
    </location>
</feature>
<dbReference type="Pfam" id="PF08393">
    <property type="entry name" value="DHC_N2"/>
    <property type="match status" value="1"/>
</dbReference>
<keyword evidence="8 13" id="KW-0175">Coiled coil</keyword>
<evidence type="ECO:0000256" key="9">
    <source>
        <dbReference type="ARBA" id="ARBA00023069"/>
    </source>
</evidence>
<evidence type="ECO:0000259" key="15">
    <source>
        <dbReference type="Pfam" id="PF08393"/>
    </source>
</evidence>
<dbReference type="FunFam" id="1.20.920.20:FF:000001">
    <property type="entry name" value="dynein heavy chain 2, axonemal"/>
    <property type="match status" value="1"/>
</dbReference>
<sequence>TTDYVESDNCLPFHIPHKKRKETDDNETKSSIIGKRKKGGVGLRTIFDACTTAGSGRSLETIAKSNGFVDINHLIKEKIISSKEYCFIYLTYAIPRSSEHFTPYSLKEAKYSEIDRNEFFTVDREGVAYFSRYENHFTKLQLWLTEYDLYLKMIKLRTFAKYRLWKGFKTWQKTVHWRKYLEARQFLEDKLFIANPWLARAILLLRKEYCEFVGMCFIDETTKQNFEVFYFIEVQMAAFEACKNTLMDFRNSTAEVLFDACHTAISKKGFQPVDEELTYITKKKIREMASSYVYRAQKRRFCLLLTKYKSFKLFADLLTLHDVSGPSEYELLNTVIDKTLELPRPSEYPQKSLLIGRLVLTPEKVEIDPSREVTTKIFTQLKDLMWNTICHFESFQSDPAYHLFTENYIFETIDRAYDKLELYVKRFEPIRENFEKDFNTKHETLKAQRDVNEFRSYLTRYTSEMIQLDGMLLEINLGLFLVTQTIFKEKFISVAKHLLDVLCAYLPKITIETVAILSEKAGHTIAELNTLPTTTQQFVNYFHYLENCQEKIQKLFADIDFASEYFDLMEEFNISIDDSEKEVFQGSRNQVQNVQYTWQTKCEEKGALLVKFENVLTEDIRQLFEEVSAIQEDVNKDWLIDESSNIAQVKECLTNLSDRLSVCMSQMEGYRNFQKEFKMNRTRVDALDLAQKDIKLRQMLWETSDEWENSMTTWYSEPFNNINIEIATSLTAKTLKNCTMFEKNFPENAIVAKVRKSAEVFKEKLPVLGYLRNPALKGRHWFQIEQLLGLKILSDDSITLETFEKANVLETKVAEQMAKICEQAAAEFDVEGLLKKVESLWEEFNLSVVQHRDAKDVYILGGVDELQIALDEAYININTILASPHVGPFKDSVLNWQAALNLFAENLDEWTQCQNNWIYFEGIFSAPDIQRQLPSEARLFNVVDKNWKDVMRRCYKMPLALPIMTDPNVLKIMKHNNFCLEQVNRSLNSYLEMKRVSFPRFYFLSNDELLEILAQTRNPHAVQPYLRKCFDAMARIEFGVKKTVAGKMEQTDDILAMISPGLRVRGAVDEWLSHVEQGMFEALKRCTRIAYKSYSHKDRSLWFQDHASQVVLTVSQQQWASDVHDILDGNVTQIPNKMMEFQNKLRSDLNKLTEIARSDIFPLLRKVLCALITIDVHAMETISNLIKENVTDSTDFNWVKMLRYYWVKATETIDVQMSSTNLPYFYEYLGAGGVLIITPLTDRCYLCLMGALQMDLGGSIAGPAGTGKTETTKDLAKALAKHCIVFNCSDGLDYKIMGQFFSGLAQSGAWCCFDEFNRIDIEVLSVIAQQLITIKIAKSMRMTRFMFEGNEIKLNNYCATFITMNPGYAGRSELPDNLRALFRPISMMVPDYTLIAEVILYSEGFESSHIMAKKMVQMYKLCSEQLSQQDHYDFGMRAVKSVLVMAGALKRSKPEQSEDVTLITALRDSNLPKFLALDVPLFIGILGDLFPGIDLPIVNYGELKKAIENCYIKKGLQMVPAMTAKTIQLYETMEIRSGVMLVGLAASGKTSILHTLAGALTQLLADGISHPLYRSVKIRTLNPKAVSSDELYGYVNSTTLEWKDGLMGLAIRSAVAVTDEIHQWIVCDGPVDAVWIENLNTVLDDNKMLCLANSERIKLTPWIHMVFEVQDLAQASPATVSRCGMIYVDPRNLGWFPLVESWRQASSTDLWTDELLDFVVSLFSTHVDGVLHFANLHCSGIVKQVSVSKIRMMCTLLTAMASNVDGLNYMNKRDAKSLIVKMFTYAMLWSIGGCFDENSKQKLEEHVVEVIRNDSKVKADDSCLPIGSLWDYKVNLHLHVWEDCLDFRTEYSFDPSTPFFDILVPTKDTARYGHISEILHIAHYPLLYTGETGGRPCIAPGMAGGVGKSVLAKQTLKRLSSQNIIPVFMSFSAQTSSSITQEMIESRLEKREKKVRGPPIGKTMVFFIDDVNMPKLDTYGSVPAIELLRQLCDCKGFYDRDKLFWKGIKDTVLGCACGPPGGGRNALAPRFVRHFAVLELPKPNNSTLTTIFSGIIKGFLADFKSQFSLIEKPISNAMISIYDRISKELLPTPQKSHYVFNLRDLSKLVQGFLQADSSNYDQEIQLLRLLYHESLRVFQDRLVNDDDKNYFKKMLDEICQTNFPTYYPIVKTNETVMFGDFMLFGQAKENRIYEEIKDMDKLKSVLVDYMEDYNTVTGLDVTLILFQDAIEHVTRLARLLRGDRGNGLLIGKFTESHHDIQIIFYNFVGLSGMGKQSLTRLAAHINNYQIMQIELSRGYDYTSFRDDLRKFYWNTGVANRETVFLITDTQIVKEEFMEDIQNILNSGEVPNLFLGDDYERVILGVKDDCVKSNPSAGDYSRDAIFEFFLNRARTNLRICCCMSPIGEAFRRRLQMFPSLVNCCTIDWFVNWSTEALYSVAFGSLADIAADETQNDYLSQICVTMHESVEIMTKRLYNEYRRNFYTTPSSYLELLKLYHSLLESRNNTIRGQQKRIGNGLNKILETNDVIEVMRKKLEDLTPQLEKEAADFKVMVEKIAVENKKADAMRKIVMKDEAAAREKEAGARLIADEARRDLQVVQPIIDAAQEALKQISKNDINEIKSFTSPPPLVKFVMEAVCLLFDVKPTWDSAKKLMVDTNFLKRLMTYDKEHTSEAILKKVRKYTQDKEFDPNNIGKVSKVAKSMAMWVIAMDEFSKVYKEVEPKIKKAAEADAVLKEVMAELKQKQLQLAAVEAELKVIQMELDEKNRQLKESQDTFELNSSRLNRAGRLKLALSDEEVRWGETVKNLKMEAKATVGDVLVAAALIAYTGAFPASYRKQLTDLWVGKCSTFKIPSSERFDFIGICGHPYEIRTWQIHFLPRDELSTSNGIIVTKAKRWPLMIDPQEQANRWIRSMESENNLAVVKLTDSNFLRVLEACIRAGNPILIEELYETIDPSLSPVLSRNIIFQNGRKVIRLGDSFIDYNDNFKLYMTTKLANPHYLPEVCISVTLVDFLITREGLEDQLLGEIVTILLPKLEEQRSELILQINNDKQQLVMLEDKVLKLLFSSSDNILDDEELVETLNDMKETSVIIADRLLSTEENEVAITADREKFRPLAIRGTILYFVIASLSEIDPMYQFSLNYFLAIFCAVISSEDTPADTELSIRLNKLLAAQIYAFYLNISRGLFERHNLIFSFMLAIATEKQEKRVTDLELQYLLQASIGNVDNKVKLQNSNVSERVWNCCLYLQNEFHSFKGLCNDLTKNIQIQIGDYSNTFSFNENSDEKEDSWNRKLNQIQKLMIIKTFAPDQLVLAVTYYVKEILGENFIEAIPCTLTDLYKDTSSKFPLIFILSAGSDPMASLQKFAKQMNYLEKFHTLSLGQGQGPAAEKLIETGCKFGTWVFLQNCHLATSFMPQMDIILRRIALGEVKTHDDFRIYLSSMPTNAFPVNVLQNAIKVTSEPPKGVKSNLIRGVSELNPDYFEHHILQKEWRALVFGVVMFHSIILERRKFGPLGWNILYEFTDSDRECALKILDVYCKREKREKIPWKALEYINSQITWGGRVTDFWDQRCLTVILNHFCSENTAKKNYIYSKSGVYACPEGKTVEAFKSYVYQLPATDDPDVFGMHENANLIFRINESKFFMDTMNTVQGKSRQSETSASDCSDDDIVLDSVARISENVAAKISLENPYPILIREDNKGRVPPLTTVLFQEVDRYNKLLCIIHNSLDILRKGIKGLIVMSVEYERIYKSLLNNEVPQLWSLNGFKSTKSLGCWVQDLLLRIDFIQVWVDEGQPKSSWLSGLFFPQSFLSGVLQTFARKKMLPIDGLSMDFEVLPQTVCQSEVYNLRKNGKKVADLYKNIIEPDIGIVIHGLLIEAGRWDPSKGGLCDANYGELLPSLPVLWLKPCTSVEIGSRYQAPLYKTQQRAGILSTTGASDNFILSVLLESNLPPEFWIMRGTALVTGVTE</sequence>
<dbReference type="Pfam" id="PF03028">
    <property type="entry name" value="Dynein_heavy"/>
    <property type="match status" value="1"/>
</dbReference>
<dbReference type="Pfam" id="PF12780">
    <property type="entry name" value="AAA_8"/>
    <property type="match status" value="1"/>
</dbReference>